<organism evidence="2 3">
    <name type="scientific">Herbaspirillum frisingense</name>
    <dbReference type="NCBI Taxonomy" id="92645"/>
    <lineage>
        <taxon>Bacteria</taxon>
        <taxon>Pseudomonadati</taxon>
        <taxon>Pseudomonadota</taxon>
        <taxon>Betaproteobacteria</taxon>
        <taxon>Burkholderiales</taxon>
        <taxon>Oxalobacteraceae</taxon>
        <taxon>Herbaspirillum</taxon>
    </lineage>
</organism>
<evidence type="ECO:0000313" key="3">
    <source>
        <dbReference type="Proteomes" id="UP001260715"/>
    </source>
</evidence>
<dbReference type="EMBL" id="JAVDSJ010000005">
    <property type="protein sequence ID" value="MDR6585725.1"/>
    <property type="molecule type" value="Genomic_DNA"/>
</dbReference>
<evidence type="ECO:0000259" key="1">
    <source>
        <dbReference type="Pfam" id="PF20552"/>
    </source>
</evidence>
<name>A0ABU1PIE9_9BURK</name>
<gene>
    <name evidence="2" type="ORF">J2W50_003943</name>
</gene>
<reference evidence="2 3" key="1">
    <citation type="submission" date="2023-07" db="EMBL/GenBank/DDBJ databases">
        <title>Sorghum-associated microbial communities from plants grown in Nebraska, USA.</title>
        <authorList>
            <person name="Schachtman D."/>
        </authorList>
    </citation>
    <scope>NUCLEOTIDE SEQUENCE [LARGE SCALE GENOMIC DNA]</scope>
    <source>
        <strain evidence="2 3">596</strain>
    </source>
</reference>
<comment type="caution">
    <text evidence="2">The sequence shown here is derived from an EMBL/GenBank/DDBJ whole genome shotgun (WGS) entry which is preliminary data.</text>
</comment>
<dbReference type="Pfam" id="PF20552">
    <property type="entry name" value="HTH_62"/>
    <property type="match status" value="1"/>
</dbReference>
<protein>
    <recommendedName>
        <fullName evidence="1">Recombinase-like domain-containing protein</fullName>
    </recommendedName>
</protein>
<proteinExistence type="predicted"/>
<evidence type="ECO:0000313" key="2">
    <source>
        <dbReference type="EMBL" id="MDR6585725.1"/>
    </source>
</evidence>
<keyword evidence="3" id="KW-1185">Reference proteome</keyword>
<dbReference type="InterPro" id="IPR046789">
    <property type="entry name" value="HTH_62"/>
</dbReference>
<sequence length="78" mass="8625">MMVATVTDVYLNPHQARRRAPTQFEDLLGDSIERAYAAGIHELDALVAHLNRTGPSCPYNQGVWTAANFQEEIARLAA</sequence>
<feature type="domain" description="Recombinase-like" evidence="1">
    <location>
        <begin position="7"/>
        <end position="78"/>
    </location>
</feature>
<accession>A0ABU1PIE9</accession>
<dbReference type="Proteomes" id="UP001260715">
    <property type="component" value="Unassembled WGS sequence"/>
</dbReference>